<accession>A0ABS6S394</accession>
<keyword evidence="2 5" id="KW-0689">Ribosomal protein</keyword>
<evidence type="ECO:0000313" key="6">
    <source>
        <dbReference type="Proteomes" id="UP001196980"/>
    </source>
</evidence>
<dbReference type="NCBIfam" id="TIGR00030">
    <property type="entry name" value="S21p"/>
    <property type="match status" value="1"/>
</dbReference>
<evidence type="ECO:0000256" key="4">
    <source>
        <dbReference type="ARBA" id="ARBA00035135"/>
    </source>
</evidence>
<sequence>MFLKSLQCKKEGILSDVKRREHYEKPSIRKKKKVIA</sequence>
<dbReference type="InterPro" id="IPR001911">
    <property type="entry name" value="Ribosomal_bS21"/>
</dbReference>
<proteinExistence type="inferred from homology"/>
<reference evidence="5 6" key="1">
    <citation type="journal article" date="2020" name="J Geophys Res Biogeosci">
        <title>Magnetotaxis as an Adaptation to Enable Bacterial Shuttling of Microbial Sulfur and Sulfur Cycling Across Aquatic Oxic#Anoxic Interfaces.</title>
        <authorList>
            <person name="Li J."/>
            <person name="Liu P."/>
            <person name="Wang J."/>
            <person name="Roberts A.P."/>
            <person name="Pan Y."/>
        </authorList>
    </citation>
    <scope>NUCLEOTIDE SEQUENCE [LARGE SCALE GENOMIC DNA]</scope>
    <source>
        <strain evidence="5 6">MYR-1_YQ</strain>
    </source>
</reference>
<feature type="non-terminal residue" evidence="5">
    <location>
        <position position="36"/>
    </location>
</feature>
<dbReference type="EMBL" id="JABXWD010000532">
    <property type="protein sequence ID" value="MBV6343319.1"/>
    <property type="molecule type" value="Genomic_DNA"/>
</dbReference>
<keyword evidence="3" id="KW-0687">Ribonucleoprotein</keyword>
<keyword evidence="6" id="KW-1185">Reference proteome</keyword>
<dbReference type="Proteomes" id="UP001196980">
    <property type="component" value="Unassembled WGS sequence"/>
</dbReference>
<comment type="similarity">
    <text evidence="1">Belongs to the bacterial ribosomal protein bS21 family.</text>
</comment>
<dbReference type="Pfam" id="PF01165">
    <property type="entry name" value="Ribosomal_S21"/>
    <property type="match status" value="1"/>
</dbReference>
<name>A0ABS6S394_9BACT</name>
<evidence type="ECO:0000313" key="5">
    <source>
        <dbReference type="EMBL" id="MBV6343319.1"/>
    </source>
</evidence>
<comment type="caution">
    <text evidence="5">The sequence shown here is derived from an EMBL/GenBank/DDBJ whole genome shotgun (WGS) entry which is preliminary data.</text>
</comment>
<organism evidence="5 6">
    <name type="scientific">Candidatus Magnetobacterium casense</name>
    <dbReference type="NCBI Taxonomy" id="1455061"/>
    <lineage>
        <taxon>Bacteria</taxon>
        <taxon>Pseudomonadati</taxon>
        <taxon>Nitrospirota</taxon>
        <taxon>Thermodesulfovibrionia</taxon>
        <taxon>Thermodesulfovibrionales</taxon>
        <taxon>Candidatus Magnetobacteriaceae</taxon>
        <taxon>Candidatus Magnetobacterium</taxon>
    </lineage>
</organism>
<evidence type="ECO:0000256" key="2">
    <source>
        <dbReference type="ARBA" id="ARBA00022980"/>
    </source>
</evidence>
<gene>
    <name evidence="5" type="primary">rpsU</name>
    <name evidence="5" type="ORF">HWQ67_17210</name>
</gene>
<dbReference type="GO" id="GO:0005840">
    <property type="term" value="C:ribosome"/>
    <property type="evidence" value="ECO:0007669"/>
    <property type="project" value="UniProtKB-KW"/>
</dbReference>
<evidence type="ECO:0000256" key="1">
    <source>
        <dbReference type="ARBA" id="ARBA00006640"/>
    </source>
</evidence>
<protein>
    <recommendedName>
        <fullName evidence="4">Small ribosomal subunit protein bS21</fullName>
    </recommendedName>
</protein>
<evidence type="ECO:0000256" key="3">
    <source>
        <dbReference type="ARBA" id="ARBA00023274"/>
    </source>
</evidence>